<proteinExistence type="predicted"/>
<dbReference type="Proteomes" id="UP001231649">
    <property type="component" value="Chromosome 17"/>
</dbReference>
<gene>
    <name evidence="1" type="ORF">PYW08_005313</name>
</gene>
<accession>A0ACC2QHC0</accession>
<evidence type="ECO:0000313" key="2">
    <source>
        <dbReference type="Proteomes" id="UP001231649"/>
    </source>
</evidence>
<name>A0ACC2QHC0_9NEOP</name>
<organism evidence="1 2">
    <name type="scientific">Mythimna loreyi</name>
    <dbReference type="NCBI Taxonomy" id="667449"/>
    <lineage>
        <taxon>Eukaryota</taxon>
        <taxon>Metazoa</taxon>
        <taxon>Ecdysozoa</taxon>
        <taxon>Arthropoda</taxon>
        <taxon>Hexapoda</taxon>
        <taxon>Insecta</taxon>
        <taxon>Pterygota</taxon>
        <taxon>Neoptera</taxon>
        <taxon>Endopterygota</taxon>
        <taxon>Lepidoptera</taxon>
        <taxon>Glossata</taxon>
        <taxon>Ditrysia</taxon>
        <taxon>Noctuoidea</taxon>
        <taxon>Noctuidae</taxon>
        <taxon>Noctuinae</taxon>
        <taxon>Hadenini</taxon>
        <taxon>Mythimna</taxon>
    </lineage>
</organism>
<reference evidence="1" key="1">
    <citation type="submission" date="2023-03" db="EMBL/GenBank/DDBJ databases">
        <title>Chromosome-level genomes of two armyworms, Mythimna separata and Mythimna loreyi, provide insights into the biosynthesis and reception of sex pheromones.</title>
        <authorList>
            <person name="Zhao H."/>
        </authorList>
    </citation>
    <scope>NUCLEOTIDE SEQUENCE</scope>
    <source>
        <tissue evidence="1">Pupa</tissue>
    </source>
</reference>
<sequence>MADDNTIIEGTVKFRDGKKWKSRWCVMRKLSPVADCVHLQLYRDAKARCAGAGCKASLSLQHFLGCETGFTLDKHSNTLALVCRDLVAILAFETRERLIQWQVKVSAQLGEPRHYLVLVGGAGGAGGGNRRLPAGPARLHLHERRFALTAGVPPRLLGIWELPHLRRYGVVEGRFCFEGGSHCGKGEGLHVLITDQAKEVARDFDLASQGRLSPRRRPHNFKKNEGSDSPKSHKAYRPDTRLSELNTIDQSLPPLELHGYSEGGEEAGGVSPYWPSAERAHCDMGLGDTVSVSEEDAGAWSGAGVTLERCMSCISKLGALSRSSTAALTPGAKHFSPAWTMEPVHEAPPVEPAEPAPHCDTAPSAANKTEDVCRCAPAPSRPPPERPPKPTRLDLGLGRPPAPLCRCALSVPDDRPSRVGPYENYDVPKVPYQEVDGEYYDTPKRLKECLNNELFKVTKSSTLNAVILKKPCGCLLKFGKRRREPTIVDSEENFKPANCPCQRVTDWANNWIKLPYCRKNTVSSDNLVPNKENVMPNSSDRSALYATIDLSRKTRRKQRPCDKHDDAQESGLTRSLTTQSVEIDDGPLANYENLSFALSLEHYENAKDLLRKVGVTQSELDAISANLKPASFTTVDSKNICTKCGHQQQPGKESNQEAVTVGTSDDYLLMAPPNVSNKLEQNKPLAAGYTPMSPIGGFAFNTLKHPARSPINRLLEEKSASNPTLCGPEESRQPNINDYNEPAARVVTERVDRIEYRKRSSSADSSRFLEDVKEFDGSVGSHGSTSSIETLRNIALDGERTSTPCNCAVDNKHSDADSSEASKGARSRLPPAKRSSSVPGKTGGNRDSSSSNDSGVSSCSLRRGELFELPLTTAAARRHYRSARRAAAGAGSAPPRRSRSTDPLRDHASLQRERVPAKSSSAEAEVPVLSTKPLRGVMDTHSTSSGTSDMSDYIETLSICSSHSSTDTPVTMRVMRQTTSTLRPRSGKEYGNLDPRLASAYRAPPALPPHPSHHPHLYSNLP</sequence>
<evidence type="ECO:0000313" key="1">
    <source>
        <dbReference type="EMBL" id="KAJ8715332.1"/>
    </source>
</evidence>
<protein>
    <submittedName>
        <fullName evidence="1">Uncharacterized protein</fullName>
    </submittedName>
</protein>
<dbReference type="EMBL" id="CM056793">
    <property type="protein sequence ID" value="KAJ8715332.1"/>
    <property type="molecule type" value="Genomic_DNA"/>
</dbReference>
<comment type="caution">
    <text evidence="1">The sequence shown here is derived from an EMBL/GenBank/DDBJ whole genome shotgun (WGS) entry which is preliminary data.</text>
</comment>
<keyword evidence="2" id="KW-1185">Reference proteome</keyword>